<dbReference type="Proteomes" id="UP000515121">
    <property type="component" value="Unplaced"/>
</dbReference>
<evidence type="ECO:0000313" key="2">
    <source>
        <dbReference type="RefSeq" id="XP_022773313.1"/>
    </source>
</evidence>
<dbReference type="AlphaFoldDB" id="A0A6P6B815"/>
<evidence type="ECO:0000313" key="1">
    <source>
        <dbReference type="Proteomes" id="UP000515121"/>
    </source>
</evidence>
<dbReference type="RefSeq" id="XP_022773313.1">
    <property type="nucleotide sequence ID" value="XM_022917578.1"/>
</dbReference>
<organism evidence="1 2">
    <name type="scientific">Durio zibethinus</name>
    <name type="common">Durian</name>
    <dbReference type="NCBI Taxonomy" id="66656"/>
    <lineage>
        <taxon>Eukaryota</taxon>
        <taxon>Viridiplantae</taxon>
        <taxon>Streptophyta</taxon>
        <taxon>Embryophyta</taxon>
        <taxon>Tracheophyta</taxon>
        <taxon>Spermatophyta</taxon>
        <taxon>Magnoliopsida</taxon>
        <taxon>eudicotyledons</taxon>
        <taxon>Gunneridae</taxon>
        <taxon>Pentapetalae</taxon>
        <taxon>rosids</taxon>
        <taxon>malvids</taxon>
        <taxon>Malvales</taxon>
        <taxon>Malvaceae</taxon>
        <taxon>Helicteroideae</taxon>
        <taxon>Durio</taxon>
    </lineage>
</organism>
<keyword evidence="1" id="KW-1185">Reference proteome</keyword>
<dbReference type="KEGG" id="dzi:111315672"/>
<sequence>MYWVSILVAMDLSWRMEPITSLFQIFMMLILETRNSHLFLIGQSGTKAAKKLKRIQKIMLARKIVIVKIQKMARDICASVLMVSRVTLTSPMVAKILMNVTH</sequence>
<proteinExistence type="predicted"/>
<reference evidence="2" key="1">
    <citation type="submission" date="2025-08" db="UniProtKB">
        <authorList>
            <consortium name="RefSeq"/>
        </authorList>
    </citation>
    <scope>IDENTIFICATION</scope>
    <source>
        <tissue evidence="2">Fruit stalk</tissue>
    </source>
</reference>
<protein>
    <submittedName>
        <fullName evidence="2">Uncharacterized protein LOC111315672</fullName>
    </submittedName>
</protein>
<gene>
    <name evidence="2" type="primary">LOC111315672</name>
</gene>
<name>A0A6P6B815_DURZI</name>
<accession>A0A6P6B815</accession>
<dbReference type="GeneID" id="111315672"/>